<dbReference type="AlphaFoldDB" id="A0A8H9GVP8"/>
<dbReference type="Proteomes" id="UP000600547">
    <property type="component" value="Unassembled WGS sequence"/>
</dbReference>
<evidence type="ECO:0000313" key="3">
    <source>
        <dbReference type="Proteomes" id="UP000600547"/>
    </source>
</evidence>
<reference evidence="3" key="1">
    <citation type="journal article" date="2019" name="Int. J. Syst. Evol. Microbiol.">
        <title>The Global Catalogue of Microorganisms (GCM) 10K type strain sequencing project: providing services to taxonomists for standard genome sequencing and annotation.</title>
        <authorList>
            <consortium name="The Broad Institute Genomics Platform"/>
            <consortium name="The Broad Institute Genome Sequencing Center for Infectious Disease"/>
            <person name="Wu L."/>
            <person name="Ma J."/>
        </authorList>
    </citation>
    <scope>NUCLEOTIDE SEQUENCE [LARGE SCALE GENOMIC DNA]</scope>
    <source>
        <strain evidence="3">JCM 31047</strain>
    </source>
</reference>
<proteinExistence type="predicted"/>
<evidence type="ECO:0000313" key="2">
    <source>
        <dbReference type="EMBL" id="GGM45503.1"/>
    </source>
</evidence>
<name>A0A8H9GVP8_9DEIO</name>
<feature type="region of interest" description="Disordered" evidence="1">
    <location>
        <begin position="1"/>
        <end position="32"/>
    </location>
</feature>
<gene>
    <name evidence="2" type="ORF">GCM10008956_22190</name>
</gene>
<keyword evidence="3" id="KW-1185">Reference proteome</keyword>
<accession>A0A8H9GVP8</accession>
<protein>
    <submittedName>
        <fullName evidence="2">Uncharacterized protein</fullName>
    </submittedName>
</protein>
<organism evidence="2 3">
    <name type="scientific">Deinococcus arenae</name>
    <dbReference type="NCBI Taxonomy" id="1452751"/>
    <lineage>
        <taxon>Bacteria</taxon>
        <taxon>Thermotogati</taxon>
        <taxon>Deinococcota</taxon>
        <taxon>Deinococci</taxon>
        <taxon>Deinococcales</taxon>
        <taxon>Deinococcaceae</taxon>
        <taxon>Deinococcus</taxon>
    </lineage>
</organism>
<comment type="caution">
    <text evidence="2">The sequence shown here is derived from an EMBL/GenBank/DDBJ whole genome shotgun (WGS) entry which is preliminary data.</text>
</comment>
<sequence>MQVFQAEGAADLQGNGRQEVQPGAHGGITFRGAGVGMGGRPGLLPSVQDHVKHMGWGCTFREEGTPGGAALPYGGAVKVSA</sequence>
<dbReference type="EMBL" id="BMQG01000006">
    <property type="protein sequence ID" value="GGM45503.1"/>
    <property type="molecule type" value="Genomic_DNA"/>
</dbReference>
<evidence type="ECO:0000256" key="1">
    <source>
        <dbReference type="SAM" id="MobiDB-lite"/>
    </source>
</evidence>